<name>A0AAV2J818_KNICA</name>
<proteinExistence type="predicted"/>
<dbReference type="Proteomes" id="UP001497482">
    <property type="component" value="Chromosome 10"/>
</dbReference>
<feature type="compositionally biased region" description="Basic and acidic residues" evidence="2">
    <location>
        <begin position="85"/>
        <end position="145"/>
    </location>
</feature>
<dbReference type="AlphaFoldDB" id="A0AAV2J818"/>
<dbReference type="GO" id="GO:0007411">
    <property type="term" value="P:axon guidance"/>
    <property type="evidence" value="ECO:0007669"/>
    <property type="project" value="TreeGrafter"/>
</dbReference>
<evidence type="ECO:0000259" key="3">
    <source>
        <dbReference type="PROSITE" id="PS50835"/>
    </source>
</evidence>
<sequence>MQAVNLEPSAPLPTVYLCQTHGEIAPRRRITGRSAANMEEPPAPQFVVRPRDQIVAQGRTATFPCETKGNPQPAVFWQKEGSQTGEDRHETRKETGEDRHETRRETGEDRHETRRETGEDRHETRRETGEDRHETRRETGEDQHDTGTIPHV</sequence>
<dbReference type="GO" id="GO:0030424">
    <property type="term" value="C:axon"/>
    <property type="evidence" value="ECO:0007669"/>
    <property type="project" value="TreeGrafter"/>
</dbReference>
<dbReference type="SUPFAM" id="SSF48726">
    <property type="entry name" value="Immunoglobulin"/>
    <property type="match status" value="1"/>
</dbReference>
<feature type="domain" description="Ig-like" evidence="3">
    <location>
        <begin position="44"/>
        <end position="84"/>
    </location>
</feature>
<dbReference type="GO" id="GO:0007156">
    <property type="term" value="P:homophilic cell adhesion via plasma membrane adhesion molecules"/>
    <property type="evidence" value="ECO:0007669"/>
    <property type="project" value="TreeGrafter"/>
</dbReference>
<evidence type="ECO:0000256" key="1">
    <source>
        <dbReference type="ARBA" id="ARBA00023319"/>
    </source>
</evidence>
<evidence type="ECO:0000313" key="5">
    <source>
        <dbReference type="Proteomes" id="UP001497482"/>
    </source>
</evidence>
<dbReference type="Gene3D" id="2.60.40.10">
    <property type="entry name" value="Immunoglobulins"/>
    <property type="match status" value="1"/>
</dbReference>
<keyword evidence="1" id="KW-0393">Immunoglobulin domain</keyword>
<reference evidence="4 5" key="1">
    <citation type="submission" date="2024-04" db="EMBL/GenBank/DDBJ databases">
        <authorList>
            <person name="Waldvogel A.-M."/>
            <person name="Schoenle A."/>
        </authorList>
    </citation>
    <scope>NUCLEOTIDE SEQUENCE [LARGE SCALE GENOMIC DNA]</scope>
</reference>
<evidence type="ECO:0000256" key="2">
    <source>
        <dbReference type="SAM" id="MobiDB-lite"/>
    </source>
</evidence>
<feature type="region of interest" description="Disordered" evidence="2">
    <location>
        <begin position="29"/>
        <end position="152"/>
    </location>
</feature>
<protein>
    <recommendedName>
        <fullName evidence="3">Ig-like domain-containing protein</fullName>
    </recommendedName>
</protein>
<organism evidence="4 5">
    <name type="scientific">Knipowitschia caucasica</name>
    <name type="common">Caucasian dwarf goby</name>
    <name type="synonym">Pomatoschistus caucasicus</name>
    <dbReference type="NCBI Taxonomy" id="637954"/>
    <lineage>
        <taxon>Eukaryota</taxon>
        <taxon>Metazoa</taxon>
        <taxon>Chordata</taxon>
        <taxon>Craniata</taxon>
        <taxon>Vertebrata</taxon>
        <taxon>Euteleostomi</taxon>
        <taxon>Actinopterygii</taxon>
        <taxon>Neopterygii</taxon>
        <taxon>Teleostei</taxon>
        <taxon>Neoteleostei</taxon>
        <taxon>Acanthomorphata</taxon>
        <taxon>Gobiaria</taxon>
        <taxon>Gobiiformes</taxon>
        <taxon>Gobioidei</taxon>
        <taxon>Gobiidae</taxon>
        <taxon>Gobiinae</taxon>
        <taxon>Knipowitschia</taxon>
    </lineage>
</organism>
<dbReference type="GO" id="GO:0098632">
    <property type="term" value="F:cell-cell adhesion mediator activity"/>
    <property type="evidence" value="ECO:0007669"/>
    <property type="project" value="TreeGrafter"/>
</dbReference>
<accession>A0AAV2J818</accession>
<gene>
    <name evidence="4" type="ORF">KC01_LOCUS4255</name>
</gene>
<dbReference type="PROSITE" id="PS50835">
    <property type="entry name" value="IG_LIKE"/>
    <property type="match status" value="1"/>
</dbReference>
<dbReference type="Pfam" id="PF07679">
    <property type="entry name" value="I-set"/>
    <property type="match status" value="1"/>
</dbReference>
<dbReference type="InterPro" id="IPR036179">
    <property type="entry name" value="Ig-like_dom_sf"/>
</dbReference>
<dbReference type="PANTHER" id="PTHR10075">
    <property type="entry name" value="BASIGIN RELATED"/>
    <property type="match status" value="1"/>
</dbReference>
<dbReference type="InterPro" id="IPR013098">
    <property type="entry name" value="Ig_I-set"/>
</dbReference>
<dbReference type="EMBL" id="OZ035832">
    <property type="protein sequence ID" value="CAL1572212.1"/>
    <property type="molecule type" value="Genomic_DNA"/>
</dbReference>
<dbReference type="PANTHER" id="PTHR10075:SF37">
    <property type="entry name" value="ROUNDABOUT HOMOLOG 3"/>
    <property type="match status" value="1"/>
</dbReference>
<dbReference type="InterPro" id="IPR007110">
    <property type="entry name" value="Ig-like_dom"/>
</dbReference>
<dbReference type="GO" id="GO:0005886">
    <property type="term" value="C:plasma membrane"/>
    <property type="evidence" value="ECO:0007669"/>
    <property type="project" value="TreeGrafter"/>
</dbReference>
<dbReference type="GO" id="GO:0070593">
    <property type="term" value="P:dendrite self-avoidance"/>
    <property type="evidence" value="ECO:0007669"/>
    <property type="project" value="TreeGrafter"/>
</dbReference>
<keyword evidence="5" id="KW-1185">Reference proteome</keyword>
<dbReference type="InterPro" id="IPR013783">
    <property type="entry name" value="Ig-like_fold"/>
</dbReference>
<evidence type="ECO:0000313" key="4">
    <source>
        <dbReference type="EMBL" id="CAL1572212.1"/>
    </source>
</evidence>